<proteinExistence type="predicted"/>
<feature type="non-terminal residue" evidence="2">
    <location>
        <position position="244"/>
    </location>
</feature>
<protein>
    <recommendedName>
        <fullName evidence="1">Integrase catalytic domain-containing protein</fullName>
    </recommendedName>
</protein>
<dbReference type="InterPro" id="IPR036397">
    <property type="entry name" value="RNaseH_sf"/>
</dbReference>
<gene>
    <name evidence="2" type="ORF">S01H1_71773</name>
</gene>
<reference evidence="2" key="1">
    <citation type="journal article" date="2014" name="Front. Microbiol.">
        <title>High frequency of phylogenetically diverse reductive dehalogenase-homologous genes in deep subseafloor sedimentary metagenomes.</title>
        <authorList>
            <person name="Kawai M."/>
            <person name="Futagami T."/>
            <person name="Toyoda A."/>
            <person name="Takaki Y."/>
            <person name="Nishi S."/>
            <person name="Hori S."/>
            <person name="Arai W."/>
            <person name="Tsubouchi T."/>
            <person name="Morono Y."/>
            <person name="Uchiyama I."/>
            <person name="Ito T."/>
            <person name="Fujiyama A."/>
            <person name="Inagaki F."/>
            <person name="Takami H."/>
        </authorList>
    </citation>
    <scope>NUCLEOTIDE SEQUENCE</scope>
    <source>
        <strain evidence="2">Expedition CK06-06</strain>
    </source>
</reference>
<dbReference type="InterPro" id="IPR012337">
    <property type="entry name" value="RNaseH-like_sf"/>
</dbReference>
<dbReference type="AlphaFoldDB" id="X0X3L6"/>
<feature type="domain" description="Integrase catalytic" evidence="1">
    <location>
        <begin position="66"/>
        <end position="244"/>
    </location>
</feature>
<organism evidence="2">
    <name type="scientific">marine sediment metagenome</name>
    <dbReference type="NCBI Taxonomy" id="412755"/>
    <lineage>
        <taxon>unclassified sequences</taxon>
        <taxon>metagenomes</taxon>
        <taxon>ecological metagenomes</taxon>
    </lineage>
</organism>
<name>X0X3L6_9ZZZZ</name>
<evidence type="ECO:0000259" key="1">
    <source>
        <dbReference type="PROSITE" id="PS50994"/>
    </source>
</evidence>
<sequence length="244" mass="28427">DPFDEVWEEVRQELEASPGLQSKTLFEWLQRKYPGRYQDGQLRTLQRRVKGWRATAGPAKEVFFDQVHHPGRLCASDFTHMTSLGVTIGGQPFDHLVYHFVLTYSNWERVTVCFSESFESLSEGLQNALWELGGVPQRHRSDRMSLAVNNLSEKKEFTERYEALMKHYGLKMEKIQAGKANENGDVEQSHRRFKEAVDQALMLRGSREFSSRETYAKFLGEIRDQRNAGRRERLAEEVSLLRRL</sequence>
<dbReference type="GO" id="GO:0015074">
    <property type="term" value="P:DNA integration"/>
    <property type="evidence" value="ECO:0007669"/>
    <property type="project" value="InterPro"/>
</dbReference>
<accession>X0X3L6</accession>
<dbReference type="InterPro" id="IPR001584">
    <property type="entry name" value="Integrase_cat-core"/>
</dbReference>
<evidence type="ECO:0000313" key="2">
    <source>
        <dbReference type="EMBL" id="GAG29972.1"/>
    </source>
</evidence>
<dbReference type="PROSITE" id="PS50994">
    <property type="entry name" value="INTEGRASE"/>
    <property type="match status" value="1"/>
</dbReference>
<dbReference type="PANTHER" id="PTHR35004">
    <property type="entry name" value="TRANSPOSASE RV3428C-RELATED"/>
    <property type="match status" value="1"/>
</dbReference>
<feature type="non-terminal residue" evidence="2">
    <location>
        <position position="1"/>
    </location>
</feature>
<comment type="caution">
    <text evidence="2">The sequence shown here is derived from an EMBL/GenBank/DDBJ whole genome shotgun (WGS) entry which is preliminary data.</text>
</comment>
<dbReference type="GO" id="GO:0003676">
    <property type="term" value="F:nucleic acid binding"/>
    <property type="evidence" value="ECO:0007669"/>
    <property type="project" value="InterPro"/>
</dbReference>
<dbReference type="NCBIfam" id="NF033546">
    <property type="entry name" value="transpos_IS21"/>
    <property type="match status" value="1"/>
</dbReference>
<dbReference type="SUPFAM" id="SSF53098">
    <property type="entry name" value="Ribonuclease H-like"/>
    <property type="match status" value="1"/>
</dbReference>
<dbReference type="Gene3D" id="3.30.420.10">
    <property type="entry name" value="Ribonuclease H-like superfamily/Ribonuclease H"/>
    <property type="match status" value="1"/>
</dbReference>
<dbReference type="PANTHER" id="PTHR35004:SF7">
    <property type="entry name" value="INTEGRASE PROTEIN"/>
    <property type="match status" value="1"/>
</dbReference>
<dbReference type="EMBL" id="BARS01047821">
    <property type="protein sequence ID" value="GAG29972.1"/>
    <property type="molecule type" value="Genomic_DNA"/>
</dbReference>